<dbReference type="Proteomes" id="UP000299102">
    <property type="component" value="Unassembled WGS sequence"/>
</dbReference>
<organism evidence="1 2">
    <name type="scientific">Eumeta variegata</name>
    <name type="common">Bagworm moth</name>
    <name type="synonym">Eumeta japonica</name>
    <dbReference type="NCBI Taxonomy" id="151549"/>
    <lineage>
        <taxon>Eukaryota</taxon>
        <taxon>Metazoa</taxon>
        <taxon>Ecdysozoa</taxon>
        <taxon>Arthropoda</taxon>
        <taxon>Hexapoda</taxon>
        <taxon>Insecta</taxon>
        <taxon>Pterygota</taxon>
        <taxon>Neoptera</taxon>
        <taxon>Endopterygota</taxon>
        <taxon>Lepidoptera</taxon>
        <taxon>Glossata</taxon>
        <taxon>Ditrysia</taxon>
        <taxon>Tineoidea</taxon>
        <taxon>Psychidae</taxon>
        <taxon>Oiketicinae</taxon>
        <taxon>Eumeta</taxon>
    </lineage>
</organism>
<accession>A0A4C1WA05</accession>
<reference evidence="1 2" key="1">
    <citation type="journal article" date="2019" name="Commun. Biol.">
        <title>The bagworm genome reveals a unique fibroin gene that provides high tensile strength.</title>
        <authorList>
            <person name="Kono N."/>
            <person name="Nakamura H."/>
            <person name="Ohtoshi R."/>
            <person name="Tomita M."/>
            <person name="Numata K."/>
            <person name="Arakawa K."/>
        </authorList>
    </citation>
    <scope>NUCLEOTIDE SEQUENCE [LARGE SCALE GENOMIC DNA]</scope>
</reference>
<dbReference type="EMBL" id="BGZK01000519">
    <property type="protein sequence ID" value="GBP48218.1"/>
    <property type="molecule type" value="Genomic_DNA"/>
</dbReference>
<proteinExistence type="predicted"/>
<keyword evidence="2" id="KW-1185">Reference proteome</keyword>
<evidence type="ECO:0000313" key="2">
    <source>
        <dbReference type="Proteomes" id="UP000299102"/>
    </source>
</evidence>
<comment type="caution">
    <text evidence="1">The sequence shown here is derived from an EMBL/GenBank/DDBJ whole genome shotgun (WGS) entry which is preliminary data.</text>
</comment>
<name>A0A4C1WA05_EUMVA</name>
<sequence>MCLKISAKIRHTTDPVQPSEVTRLQVTGATRTNPGWVARICINATQNIRTSSRKDRALDQKAALPRARVCHPAARAGRRTHVPRRHVAGAVPSRPRFPIFIEIRRTREENLRVRIGRIID</sequence>
<evidence type="ECO:0000313" key="1">
    <source>
        <dbReference type="EMBL" id="GBP48218.1"/>
    </source>
</evidence>
<dbReference type="AlphaFoldDB" id="A0A4C1WA05"/>
<gene>
    <name evidence="1" type="ORF">EVAR_96807_1</name>
</gene>
<protein>
    <submittedName>
        <fullName evidence="1">Uncharacterized protein</fullName>
    </submittedName>
</protein>